<sequence>MTFDDELRTLLDGKVFVTVATLNADGSPQSSIVWVQRDGDHVLFSTTDGRLKARNLAGDPRVSLTVPDPANPYRYFEIRGTAELSEDEDRTFQQAVSHKYLSQDPPADPEGTVRLVVRVVPRKVISFGV</sequence>
<accession>A0A2I2KW85</accession>
<keyword evidence="1" id="KW-0560">Oxidoreductase</keyword>
<dbReference type="InterPro" id="IPR052019">
    <property type="entry name" value="F420H2_bilvrd_red/Heme_oxyg"/>
</dbReference>
<dbReference type="PANTHER" id="PTHR35176">
    <property type="entry name" value="HEME OXYGENASE HI_0854-RELATED"/>
    <property type="match status" value="1"/>
</dbReference>
<dbReference type="RefSeq" id="WP_101833326.1">
    <property type="nucleotide sequence ID" value="NZ_FZMO01000326.1"/>
</dbReference>
<dbReference type="AlphaFoldDB" id="A0A2I2KW85"/>
<dbReference type="InterPro" id="IPR019920">
    <property type="entry name" value="F420-binding_dom_put"/>
</dbReference>
<keyword evidence="4" id="KW-1185">Reference proteome</keyword>
<dbReference type="EMBL" id="FZMO01000326">
    <property type="protein sequence ID" value="SNQ49943.1"/>
    <property type="molecule type" value="Genomic_DNA"/>
</dbReference>
<dbReference type="GO" id="GO:0070967">
    <property type="term" value="F:coenzyme F420 binding"/>
    <property type="evidence" value="ECO:0007669"/>
    <property type="project" value="TreeGrafter"/>
</dbReference>
<dbReference type="SUPFAM" id="SSF50475">
    <property type="entry name" value="FMN-binding split barrel"/>
    <property type="match status" value="1"/>
</dbReference>
<name>A0A2I2KW85_9ACTN</name>
<organism evidence="3 4">
    <name type="scientific">Frankia canadensis</name>
    <dbReference type="NCBI Taxonomy" id="1836972"/>
    <lineage>
        <taxon>Bacteria</taxon>
        <taxon>Bacillati</taxon>
        <taxon>Actinomycetota</taxon>
        <taxon>Actinomycetes</taxon>
        <taxon>Frankiales</taxon>
        <taxon>Frankiaceae</taxon>
        <taxon>Frankia</taxon>
    </lineage>
</organism>
<evidence type="ECO:0000313" key="3">
    <source>
        <dbReference type="EMBL" id="SNQ49943.1"/>
    </source>
</evidence>
<dbReference type="GO" id="GO:0016627">
    <property type="term" value="F:oxidoreductase activity, acting on the CH-CH group of donors"/>
    <property type="evidence" value="ECO:0007669"/>
    <property type="project" value="TreeGrafter"/>
</dbReference>
<dbReference type="Proteomes" id="UP000234331">
    <property type="component" value="Unassembled WGS sequence"/>
</dbReference>
<dbReference type="InterPro" id="IPR012349">
    <property type="entry name" value="Split_barrel_FMN-bd"/>
</dbReference>
<evidence type="ECO:0000313" key="4">
    <source>
        <dbReference type="Proteomes" id="UP000234331"/>
    </source>
</evidence>
<proteinExistence type="predicted"/>
<dbReference type="PANTHER" id="PTHR35176:SF6">
    <property type="entry name" value="HEME OXYGENASE HI_0854-RELATED"/>
    <property type="match status" value="1"/>
</dbReference>
<gene>
    <name evidence="3" type="ORF">FRACA_3920002</name>
</gene>
<feature type="domain" description="Pyridoxamine 5'-phosphate oxidase N-terminal" evidence="2">
    <location>
        <begin position="3"/>
        <end position="123"/>
    </location>
</feature>
<evidence type="ECO:0000259" key="2">
    <source>
        <dbReference type="Pfam" id="PF01243"/>
    </source>
</evidence>
<dbReference type="InterPro" id="IPR011576">
    <property type="entry name" value="Pyridox_Oxase_N"/>
</dbReference>
<dbReference type="NCBIfam" id="TIGR03618">
    <property type="entry name" value="Rv1155_F420"/>
    <property type="match status" value="1"/>
</dbReference>
<protein>
    <submittedName>
        <fullName evidence="3">Pyridoxamine 5'-phosphate oxidase</fullName>
    </submittedName>
</protein>
<evidence type="ECO:0000256" key="1">
    <source>
        <dbReference type="ARBA" id="ARBA00023002"/>
    </source>
</evidence>
<dbReference type="Pfam" id="PF01243">
    <property type="entry name" value="PNPOx_N"/>
    <property type="match status" value="1"/>
</dbReference>
<dbReference type="OrthoDB" id="162914at2"/>
<reference evidence="3 4" key="1">
    <citation type="submission" date="2017-06" db="EMBL/GenBank/DDBJ databases">
        <authorList>
            <person name="Kim H.J."/>
            <person name="Triplett B.A."/>
        </authorList>
    </citation>
    <scope>NUCLEOTIDE SEQUENCE [LARGE SCALE GENOMIC DNA]</scope>
    <source>
        <strain evidence="3">FRACA_ARgP5</strain>
    </source>
</reference>
<dbReference type="Gene3D" id="2.30.110.10">
    <property type="entry name" value="Electron Transport, Fmn-binding Protein, Chain A"/>
    <property type="match status" value="1"/>
</dbReference>
<dbReference type="GO" id="GO:0005829">
    <property type="term" value="C:cytosol"/>
    <property type="evidence" value="ECO:0007669"/>
    <property type="project" value="TreeGrafter"/>
</dbReference>